<dbReference type="SUPFAM" id="SSF55347">
    <property type="entry name" value="Glyceraldehyde-3-phosphate dehydrogenase-like, C-terminal domain"/>
    <property type="match status" value="1"/>
</dbReference>
<dbReference type="EMBL" id="JADOUA010000001">
    <property type="protein sequence ID" value="MBG6089251.1"/>
    <property type="molecule type" value="Genomic_DNA"/>
</dbReference>
<evidence type="ECO:0000259" key="4">
    <source>
        <dbReference type="Pfam" id="PF01408"/>
    </source>
</evidence>
<dbReference type="Gene3D" id="3.30.360.10">
    <property type="entry name" value="Dihydrodipicolinate Reductase, domain 2"/>
    <property type="match status" value="1"/>
</dbReference>
<keyword evidence="7" id="KW-1185">Reference proteome</keyword>
<keyword evidence="2" id="KW-0560">Oxidoreductase</keyword>
<evidence type="ECO:0000256" key="2">
    <source>
        <dbReference type="ARBA" id="ARBA00023002"/>
    </source>
</evidence>
<evidence type="ECO:0000313" key="6">
    <source>
        <dbReference type="EMBL" id="MBG6089251.1"/>
    </source>
</evidence>
<dbReference type="Pfam" id="PF02894">
    <property type="entry name" value="GFO_IDH_MocA_C"/>
    <property type="match status" value="1"/>
</dbReference>
<dbReference type="InterPro" id="IPR036291">
    <property type="entry name" value="NAD(P)-bd_dom_sf"/>
</dbReference>
<dbReference type="Pfam" id="PF01408">
    <property type="entry name" value="GFO_IDH_MocA"/>
    <property type="match status" value="1"/>
</dbReference>
<dbReference type="GO" id="GO:0000166">
    <property type="term" value="F:nucleotide binding"/>
    <property type="evidence" value="ECO:0007669"/>
    <property type="project" value="InterPro"/>
</dbReference>
<dbReference type="PANTHER" id="PTHR43708:SF5">
    <property type="entry name" value="CONSERVED EXPRESSED OXIDOREDUCTASE (EUROFUNG)-RELATED"/>
    <property type="match status" value="1"/>
</dbReference>
<comment type="caution">
    <text evidence="6">The sequence shown here is derived from an EMBL/GenBank/DDBJ whole genome shotgun (WGS) entry which is preliminary data.</text>
</comment>
<dbReference type="AlphaFoldDB" id="A0A931DKJ3"/>
<evidence type="ECO:0000256" key="3">
    <source>
        <dbReference type="SAM" id="MobiDB-lite"/>
    </source>
</evidence>
<dbReference type="SUPFAM" id="SSF51735">
    <property type="entry name" value="NAD(P)-binding Rossmann-fold domains"/>
    <property type="match status" value="1"/>
</dbReference>
<comment type="similarity">
    <text evidence="1">Belongs to the Gfo/Idh/MocA family.</text>
</comment>
<accession>A0A931DKJ3</accession>
<gene>
    <name evidence="6" type="ORF">IW256_003364</name>
</gene>
<feature type="domain" description="Gfo/Idh/MocA-like oxidoreductase N-terminal" evidence="4">
    <location>
        <begin position="4"/>
        <end position="121"/>
    </location>
</feature>
<evidence type="ECO:0000259" key="5">
    <source>
        <dbReference type="Pfam" id="PF02894"/>
    </source>
</evidence>
<dbReference type="InterPro" id="IPR004104">
    <property type="entry name" value="Gfo/Idh/MocA-like_OxRdtase_C"/>
</dbReference>
<feature type="domain" description="Gfo/Idh/MocA-like oxidoreductase C-terminal" evidence="5">
    <location>
        <begin position="137"/>
        <end position="348"/>
    </location>
</feature>
<proteinExistence type="inferred from homology"/>
<evidence type="ECO:0000256" key="1">
    <source>
        <dbReference type="ARBA" id="ARBA00010928"/>
    </source>
</evidence>
<protein>
    <submittedName>
        <fullName evidence="6">Dehydrogenase</fullName>
    </submittedName>
</protein>
<name>A0A931DKJ3_9ACTN</name>
<organism evidence="6 7">
    <name type="scientific">Actinomadura viridis</name>
    <dbReference type="NCBI Taxonomy" id="58110"/>
    <lineage>
        <taxon>Bacteria</taxon>
        <taxon>Bacillati</taxon>
        <taxon>Actinomycetota</taxon>
        <taxon>Actinomycetes</taxon>
        <taxon>Streptosporangiales</taxon>
        <taxon>Thermomonosporaceae</taxon>
        <taxon>Actinomadura</taxon>
    </lineage>
</organism>
<dbReference type="PANTHER" id="PTHR43708">
    <property type="entry name" value="CONSERVED EXPRESSED OXIDOREDUCTASE (EUROFUNG)"/>
    <property type="match status" value="1"/>
</dbReference>
<feature type="region of interest" description="Disordered" evidence="3">
    <location>
        <begin position="271"/>
        <end position="301"/>
    </location>
</feature>
<dbReference type="InterPro" id="IPR051317">
    <property type="entry name" value="Gfo/Idh/MocA_oxidoreduct"/>
</dbReference>
<dbReference type="Gene3D" id="3.40.50.720">
    <property type="entry name" value="NAD(P)-binding Rossmann-like Domain"/>
    <property type="match status" value="1"/>
</dbReference>
<dbReference type="InterPro" id="IPR000683">
    <property type="entry name" value="Gfo/Idh/MocA-like_OxRdtase_N"/>
</dbReference>
<dbReference type="RefSeq" id="WP_197011882.1">
    <property type="nucleotide sequence ID" value="NZ_BAABES010000004.1"/>
</dbReference>
<reference evidence="6" key="1">
    <citation type="submission" date="2020-11" db="EMBL/GenBank/DDBJ databases">
        <title>Sequencing the genomes of 1000 actinobacteria strains.</title>
        <authorList>
            <person name="Klenk H.-P."/>
        </authorList>
    </citation>
    <scope>NUCLEOTIDE SEQUENCE</scope>
    <source>
        <strain evidence="6">DSM 43175</strain>
    </source>
</reference>
<evidence type="ECO:0000313" key="7">
    <source>
        <dbReference type="Proteomes" id="UP000614047"/>
    </source>
</evidence>
<dbReference type="GO" id="GO:0016491">
    <property type="term" value="F:oxidoreductase activity"/>
    <property type="evidence" value="ECO:0007669"/>
    <property type="project" value="UniProtKB-KW"/>
</dbReference>
<sequence>MASRVALIGYGTGGAVFHAPLIDSVPGLRLTAVVTGNPGRREAAERRFPDVRVLDSADRLWENPDAWDLVVVTAPNRQHVPLARAALTSGLPVVVDKPAATSAAEARSLAALAAVRGLPVIPFHNRRWDGDFRTVRRLLGDGALGAAQRFESRFERWRPEVRTTWKESTDPRDGGGILFDLGSHLIDQAVALFGRPRLVYAEIDVRRPGAVAPDDVFVALTHDSGVRSHLWMSATAAQLGPRFRVLGSDAAYTVHGMDGQEEALRSGLTPKDAGWGQAPPEAYGRLGTPGGGRPEPTDPGAYQDFYAEVARALRGERPPPVDLADAITGLEVIEAATLSAETGTAVQMPDGRGGGQ</sequence>
<dbReference type="Proteomes" id="UP000614047">
    <property type="component" value="Unassembled WGS sequence"/>
</dbReference>